<evidence type="ECO:0000256" key="8">
    <source>
        <dbReference type="ARBA" id="ARBA00023012"/>
    </source>
</evidence>
<dbReference type="InterPro" id="IPR036890">
    <property type="entry name" value="HATPase_C_sf"/>
</dbReference>
<dbReference type="PANTHER" id="PTHR43065">
    <property type="entry name" value="SENSOR HISTIDINE KINASE"/>
    <property type="match status" value="1"/>
</dbReference>
<dbReference type="SMART" id="SM00388">
    <property type="entry name" value="HisKA"/>
    <property type="match status" value="1"/>
</dbReference>
<dbReference type="PRINTS" id="PR00344">
    <property type="entry name" value="BCTRLSENSOR"/>
</dbReference>
<dbReference type="GO" id="GO:0005524">
    <property type="term" value="F:ATP binding"/>
    <property type="evidence" value="ECO:0007669"/>
    <property type="project" value="UniProtKB-KW"/>
</dbReference>
<keyword evidence="9" id="KW-0175">Coiled coil</keyword>
<feature type="domain" description="Histidine kinase" evidence="11">
    <location>
        <begin position="92"/>
        <end position="298"/>
    </location>
</feature>
<dbReference type="PANTHER" id="PTHR43065:SF10">
    <property type="entry name" value="PEROXIDE STRESS-ACTIVATED HISTIDINE KINASE MAK3"/>
    <property type="match status" value="1"/>
</dbReference>
<comment type="catalytic activity">
    <reaction evidence="1">
        <text>ATP + protein L-histidine = ADP + protein N-phospho-L-histidine.</text>
        <dbReference type="EC" id="2.7.13.3"/>
    </reaction>
</comment>
<evidence type="ECO:0000256" key="2">
    <source>
        <dbReference type="ARBA" id="ARBA00012438"/>
    </source>
</evidence>
<keyword evidence="5" id="KW-0547">Nucleotide-binding</keyword>
<keyword evidence="6" id="KW-0418">Kinase</keyword>
<dbReference type="InterPro" id="IPR036097">
    <property type="entry name" value="HisK_dim/P_sf"/>
</dbReference>
<dbReference type="CDD" id="cd00082">
    <property type="entry name" value="HisKA"/>
    <property type="match status" value="1"/>
</dbReference>
<accession>A0A5C6CS73</accession>
<dbReference type="GO" id="GO:0000155">
    <property type="term" value="F:phosphorelay sensor kinase activity"/>
    <property type="evidence" value="ECO:0007669"/>
    <property type="project" value="InterPro"/>
</dbReference>
<organism evidence="12 13">
    <name type="scientific">Bythopirellula polymerisocia</name>
    <dbReference type="NCBI Taxonomy" id="2528003"/>
    <lineage>
        <taxon>Bacteria</taxon>
        <taxon>Pseudomonadati</taxon>
        <taxon>Planctomycetota</taxon>
        <taxon>Planctomycetia</taxon>
        <taxon>Pirellulales</taxon>
        <taxon>Lacipirellulaceae</taxon>
        <taxon>Bythopirellula</taxon>
    </lineage>
</organism>
<dbReference type="AlphaFoldDB" id="A0A5C6CS73"/>
<evidence type="ECO:0000313" key="12">
    <source>
        <dbReference type="EMBL" id="TWU27793.1"/>
    </source>
</evidence>
<evidence type="ECO:0000256" key="4">
    <source>
        <dbReference type="ARBA" id="ARBA00022679"/>
    </source>
</evidence>
<keyword evidence="4 12" id="KW-0808">Transferase</keyword>
<gene>
    <name evidence="12" type="primary">zraS_2</name>
    <name evidence="12" type="ORF">Pla144_25700</name>
</gene>
<evidence type="ECO:0000256" key="3">
    <source>
        <dbReference type="ARBA" id="ARBA00022553"/>
    </source>
</evidence>
<evidence type="ECO:0000256" key="5">
    <source>
        <dbReference type="ARBA" id="ARBA00022741"/>
    </source>
</evidence>
<evidence type="ECO:0000259" key="11">
    <source>
        <dbReference type="PROSITE" id="PS50109"/>
    </source>
</evidence>
<evidence type="ECO:0000256" key="10">
    <source>
        <dbReference type="SAM" id="MobiDB-lite"/>
    </source>
</evidence>
<evidence type="ECO:0000256" key="9">
    <source>
        <dbReference type="SAM" id="Coils"/>
    </source>
</evidence>
<dbReference type="SUPFAM" id="SSF55874">
    <property type="entry name" value="ATPase domain of HSP90 chaperone/DNA topoisomerase II/histidine kinase"/>
    <property type="match status" value="1"/>
</dbReference>
<sequence length="305" mass="33637">MQSQSAQHQETPHLRIFNGTEETQGELAVPELEAGCSLETVLTAWHEATVRLEQTHEILQSEVRRLNEELERKNKELALNARLADLGRMASHVAHEVRNSLVPVTLYVELLKRRLLENPGSLEILTKIEAGFTALDVTVNDLLNFTSHREPRWASFLATELIQEVCDALKPQLDAQSIQVLVEVEQSAQLTADREMLRRAVLNLALNALDAMANGGELVITAFEGPHGFMLEVADSGNGVNHNQLEKVFEPFFTTKSNGTGLGLAIVQRIAEAHGGRITAMNCPEGGAAFTIELPARQQLKRMAA</sequence>
<dbReference type="SMART" id="SM00387">
    <property type="entry name" value="HATPase_c"/>
    <property type="match status" value="1"/>
</dbReference>
<dbReference type="Gene3D" id="1.10.287.130">
    <property type="match status" value="1"/>
</dbReference>
<dbReference type="CDD" id="cd00075">
    <property type="entry name" value="HATPase"/>
    <property type="match status" value="1"/>
</dbReference>
<dbReference type="Gene3D" id="3.30.565.10">
    <property type="entry name" value="Histidine kinase-like ATPase, C-terminal domain"/>
    <property type="match status" value="1"/>
</dbReference>
<name>A0A5C6CS73_9BACT</name>
<proteinExistence type="predicted"/>
<evidence type="ECO:0000313" key="13">
    <source>
        <dbReference type="Proteomes" id="UP000318437"/>
    </source>
</evidence>
<dbReference type="Pfam" id="PF00512">
    <property type="entry name" value="HisKA"/>
    <property type="match status" value="1"/>
</dbReference>
<keyword evidence="7" id="KW-0067">ATP-binding</keyword>
<dbReference type="PROSITE" id="PS50109">
    <property type="entry name" value="HIS_KIN"/>
    <property type="match status" value="1"/>
</dbReference>
<evidence type="ECO:0000256" key="1">
    <source>
        <dbReference type="ARBA" id="ARBA00000085"/>
    </source>
</evidence>
<keyword evidence="8" id="KW-0902">Two-component regulatory system</keyword>
<dbReference type="InterPro" id="IPR003661">
    <property type="entry name" value="HisK_dim/P_dom"/>
</dbReference>
<comment type="caution">
    <text evidence="12">The sequence shown here is derived from an EMBL/GenBank/DDBJ whole genome shotgun (WGS) entry which is preliminary data.</text>
</comment>
<dbReference type="OrthoDB" id="226486at2"/>
<dbReference type="EC" id="2.7.13.3" evidence="2"/>
<keyword evidence="13" id="KW-1185">Reference proteome</keyword>
<keyword evidence="3" id="KW-0597">Phosphoprotein</keyword>
<dbReference type="SUPFAM" id="SSF47384">
    <property type="entry name" value="Homodimeric domain of signal transducing histidine kinase"/>
    <property type="match status" value="1"/>
</dbReference>
<protein>
    <recommendedName>
        <fullName evidence="2">histidine kinase</fullName>
        <ecNumber evidence="2">2.7.13.3</ecNumber>
    </recommendedName>
</protein>
<dbReference type="Pfam" id="PF02518">
    <property type="entry name" value="HATPase_c"/>
    <property type="match status" value="1"/>
</dbReference>
<dbReference type="Proteomes" id="UP000318437">
    <property type="component" value="Unassembled WGS sequence"/>
</dbReference>
<dbReference type="InterPro" id="IPR005467">
    <property type="entry name" value="His_kinase_dom"/>
</dbReference>
<evidence type="ECO:0000256" key="7">
    <source>
        <dbReference type="ARBA" id="ARBA00022840"/>
    </source>
</evidence>
<feature type="region of interest" description="Disordered" evidence="10">
    <location>
        <begin position="1"/>
        <end position="20"/>
    </location>
</feature>
<dbReference type="EMBL" id="SJPS01000003">
    <property type="protein sequence ID" value="TWU27793.1"/>
    <property type="molecule type" value="Genomic_DNA"/>
</dbReference>
<evidence type="ECO:0000256" key="6">
    <source>
        <dbReference type="ARBA" id="ARBA00022777"/>
    </source>
</evidence>
<reference evidence="12 13" key="1">
    <citation type="submission" date="2019-02" db="EMBL/GenBank/DDBJ databases">
        <title>Deep-cultivation of Planctomycetes and their phenomic and genomic characterization uncovers novel biology.</title>
        <authorList>
            <person name="Wiegand S."/>
            <person name="Jogler M."/>
            <person name="Boedeker C."/>
            <person name="Pinto D."/>
            <person name="Vollmers J."/>
            <person name="Rivas-Marin E."/>
            <person name="Kohn T."/>
            <person name="Peeters S.H."/>
            <person name="Heuer A."/>
            <person name="Rast P."/>
            <person name="Oberbeckmann S."/>
            <person name="Bunk B."/>
            <person name="Jeske O."/>
            <person name="Meyerdierks A."/>
            <person name="Storesund J.E."/>
            <person name="Kallscheuer N."/>
            <person name="Luecker S."/>
            <person name="Lage O.M."/>
            <person name="Pohl T."/>
            <person name="Merkel B.J."/>
            <person name="Hornburger P."/>
            <person name="Mueller R.-W."/>
            <person name="Bruemmer F."/>
            <person name="Labrenz M."/>
            <person name="Spormann A.M."/>
            <person name="Op Den Camp H."/>
            <person name="Overmann J."/>
            <person name="Amann R."/>
            <person name="Jetten M.S.M."/>
            <person name="Mascher T."/>
            <person name="Medema M.H."/>
            <person name="Devos D.P."/>
            <person name="Kaster A.-K."/>
            <person name="Ovreas L."/>
            <person name="Rohde M."/>
            <person name="Galperin M.Y."/>
            <person name="Jogler C."/>
        </authorList>
    </citation>
    <scope>NUCLEOTIDE SEQUENCE [LARGE SCALE GENOMIC DNA]</scope>
    <source>
        <strain evidence="12 13">Pla144</strain>
    </source>
</reference>
<feature type="coiled-coil region" evidence="9">
    <location>
        <begin position="49"/>
        <end position="83"/>
    </location>
</feature>
<dbReference type="RefSeq" id="WP_146450951.1">
    <property type="nucleotide sequence ID" value="NZ_SJPS01000003.1"/>
</dbReference>
<dbReference type="InterPro" id="IPR004358">
    <property type="entry name" value="Sig_transdc_His_kin-like_C"/>
</dbReference>
<dbReference type="InterPro" id="IPR003594">
    <property type="entry name" value="HATPase_dom"/>
</dbReference>